<feature type="compositionally biased region" description="Basic and acidic residues" evidence="1">
    <location>
        <begin position="186"/>
        <end position="206"/>
    </location>
</feature>
<dbReference type="Gramene" id="KVH92936">
    <property type="protein sequence ID" value="KVH92936"/>
    <property type="gene ID" value="Ccrd_004973"/>
</dbReference>
<evidence type="ECO:0000313" key="3">
    <source>
        <dbReference type="Proteomes" id="UP000243975"/>
    </source>
</evidence>
<protein>
    <submittedName>
        <fullName evidence="2">Uncharacterized protein</fullName>
    </submittedName>
</protein>
<organism evidence="2 3">
    <name type="scientific">Cynara cardunculus var. scolymus</name>
    <name type="common">Globe artichoke</name>
    <name type="synonym">Cynara scolymus</name>
    <dbReference type="NCBI Taxonomy" id="59895"/>
    <lineage>
        <taxon>Eukaryota</taxon>
        <taxon>Viridiplantae</taxon>
        <taxon>Streptophyta</taxon>
        <taxon>Embryophyta</taxon>
        <taxon>Tracheophyta</taxon>
        <taxon>Spermatophyta</taxon>
        <taxon>Magnoliopsida</taxon>
        <taxon>eudicotyledons</taxon>
        <taxon>Gunneridae</taxon>
        <taxon>Pentapetalae</taxon>
        <taxon>asterids</taxon>
        <taxon>campanulids</taxon>
        <taxon>Asterales</taxon>
        <taxon>Asteraceae</taxon>
        <taxon>Carduoideae</taxon>
        <taxon>Cardueae</taxon>
        <taxon>Carduinae</taxon>
        <taxon>Cynara</taxon>
    </lineage>
</organism>
<dbReference type="Proteomes" id="UP000243975">
    <property type="component" value="Unassembled WGS sequence"/>
</dbReference>
<name>A0A118JVC0_CYNCS</name>
<feature type="region of interest" description="Disordered" evidence="1">
    <location>
        <begin position="152"/>
        <end position="215"/>
    </location>
</feature>
<feature type="non-terminal residue" evidence="2">
    <location>
        <position position="221"/>
    </location>
</feature>
<dbReference type="PANTHER" id="PTHR36713">
    <property type="entry name" value="OS09G0344700 PROTEIN"/>
    <property type="match status" value="1"/>
</dbReference>
<keyword evidence="3" id="KW-1185">Reference proteome</keyword>
<dbReference type="AlphaFoldDB" id="A0A118JVC0"/>
<evidence type="ECO:0000256" key="1">
    <source>
        <dbReference type="SAM" id="MobiDB-lite"/>
    </source>
</evidence>
<dbReference type="STRING" id="59895.A0A118JVC0"/>
<feature type="compositionally biased region" description="Basic and acidic residues" evidence="1">
    <location>
        <begin position="159"/>
        <end position="177"/>
    </location>
</feature>
<reference evidence="2 3" key="1">
    <citation type="journal article" date="2016" name="Sci. Rep.">
        <title>The genome sequence of the outbreeding globe artichoke constructed de novo incorporating a phase-aware low-pass sequencing strategy of F1 progeny.</title>
        <authorList>
            <person name="Scaglione D."/>
            <person name="Reyes-Chin-Wo S."/>
            <person name="Acquadro A."/>
            <person name="Froenicke L."/>
            <person name="Portis E."/>
            <person name="Beitel C."/>
            <person name="Tirone M."/>
            <person name="Mauro R."/>
            <person name="Lo Monaco A."/>
            <person name="Mauromicale G."/>
            <person name="Faccioli P."/>
            <person name="Cattivelli L."/>
            <person name="Rieseberg L."/>
            <person name="Michelmore R."/>
            <person name="Lanteri S."/>
        </authorList>
    </citation>
    <scope>NUCLEOTIDE SEQUENCE [LARGE SCALE GENOMIC DNA]</scope>
    <source>
        <strain evidence="2">2C</strain>
    </source>
</reference>
<sequence length="221" mass="24326">IRCFFSSDTHRHFSDPSTLQRFAHEQPPILQHLRIFKVSTFKNLQMEAIGKPKIGSLLDKIQPPRLEDAGLEDCALPPDSIQEAFLKAATAVRSRIFHASDDESEGDCINDPWPTIGSPVDKLVGITTEEDPPGACAPKKGGELPEMTGDEVVTGGREGIPDKVVEPEVPDEREKSCVDGLQGLKIGERKNIGGKKSETEKESKKDEEEEEERAVLVEVCI</sequence>
<accession>A0A118JVC0</accession>
<comment type="caution">
    <text evidence="2">The sequence shown here is derived from an EMBL/GenBank/DDBJ whole genome shotgun (WGS) entry which is preliminary data.</text>
</comment>
<dbReference type="EMBL" id="LEKV01004800">
    <property type="protein sequence ID" value="KVH92936.1"/>
    <property type="molecule type" value="Genomic_DNA"/>
</dbReference>
<proteinExistence type="predicted"/>
<dbReference type="OMA" id="CTISCNL"/>
<evidence type="ECO:0000313" key="2">
    <source>
        <dbReference type="EMBL" id="KVH92936.1"/>
    </source>
</evidence>
<dbReference type="PANTHER" id="PTHR36713:SF1">
    <property type="entry name" value="OS09G0344700 PROTEIN"/>
    <property type="match status" value="1"/>
</dbReference>
<gene>
    <name evidence="2" type="ORF">Ccrd_004973</name>
</gene>